<dbReference type="Proteomes" id="UP000027195">
    <property type="component" value="Unassembled WGS sequence"/>
</dbReference>
<feature type="region of interest" description="Disordered" evidence="1">
    <location>
        <begin position="600"/>
        <end position="619"/>
    </location>
</feature>
<proteinExistence type="predicted"/>
<feature type="compositionally biased region" description="Basic residues" evidence="1">
    <location>
        <begin position="175"/>
        <end position="190"/>
    </location>
</feature>
<reference evidence="3" key="1">
    <citation type="journal article" date="2014" name="Proc. Natl. Acad. Sci. U.S.A.">
        <title>Extensive sampling of basidiomycete genomes demonstrates inadequacy of the white-rot/brown-rot paradigm for wood decay fungi.</title>
        <authorList>
            <person name="Riley R."/>
            <person name="Salamov A.A."/>
            <person name="Brown D.W."/>
            <person name="Nagy L.G."/>
            <person name="Floudas D."/>
            <person name="Held B.W."/>
            <person name="Levasseur A."/>
            <person name="Lombard V."/>
            <person name="Morin E."/>
            <person name="Otillar R."/>
            <person name="Lindquist E.A."/>
            <person name="Sun H."/>
            <person name="LaButti K.M."/>
            <person name="Schmutz J."/>
            <person name="Jabbour D."/>
            <person name="Luo H."/>
            <person name="Baker S.E."/>
            <person name="Pisabarro A.G."/>
            <person name="Walton J.D."/>
            <person name="Blanchette R.A."/>
            <person name="Henrissat B."/>
            <person name="Martin F."/>
            <person name="Cullen D."/>
            <person name="Hibbett D.S."/>
            <person name="Grigoriev I.V."/>
        </authorList>
    </citation>
    <scope>NUCLEOTIDE SEQUENCE [LARGE SCALE GENOMIC DNA]</scope>
    <source>
        <strain evidence="3">FD-172 SS1</strain>
    </source>
</reference>
<accession>A0A067MPE2</accession>
<feature type="region of interest" description="Disordered" evidence="1">
    <location>
        <begin position="625"/>
        <end position="686"/>
    </location>
</feature>
<feature type="compositionally biased region" description="Polar residues" evidence="1">
    <location>
        <begin position="658"/>
        <end position="670"/>
    </location>
</feature>
<dbReference type="EMBL" id="KL198023">
    <property type="protein sequence ID" value="KDQ17628.1"/>
    <property type="molecule type" value="Genomic_DNA"/>
</dbReference>
<feature type="region of interest" description="Disordered" evidence="1">
    <location>
        <begin position="1"/>
        <end position="192"/>
    </location>
</feature>
<dbReference type="HOGENOM" id="CLU_401684_0_0_1"/>
<organism evidence="2 3">
    <name type="scientific">Botryobasidium botryosum (strain FD-172 SS1)</name>
    <dbReference type="NCBI Taxonomy" id="930990"/>
    <lineage>
        <taxon>Eukaryota</taxon>
        <taxon>Fungi</taxon>
        <taxon>Dikarya</taxon>
        <taxon>Basidiomycota</taxon>
        <taxon>Agaricomycotina</taxon>
        <taxon>Agaricomycetes</taxon>
        <taxon>Cantharellales</taxon>
        <taxon>Botryobasidiaceae</taxon>
        <taxon>Botryobasidium</taxon>
    </lineage>
</organism>
<gene>
    <name evidence="2" type="ORF">BOTBODRAFT_42750</name>
</gene>
<feature type="compositionally biased region" description="Low complexity" evidence="1">
    <location>
        <begin position="63"/>
        <end position="80"/>
    </location>
</feature>
<feature type="compositionally biased region" description="Acidic residues" evidence="1">
    <location>
        <begin position="1"/>
        <end position="11"/>
    </location>
</feature>
<evidence type="ECO:0000313" key="2">
    <source>
        <dbReference type="EMBL" id="KDQ17628.1"/>
    </source>
</evidence>
<dbReference type="PANTHER" id="PTHR48125:SF12">
    <property type="entry name" value="AT HOOK TRANSCRIPTION FACTOR FAMILY-RELATED"/>
    <property type="match status" value="1"/>
</dbReference>
<sequence>MFDSPSDSDEAELFRYRVHLGGSPSPSSPRPPTPPLQKSTCRPKSLQRHKPAPTPADSPAPAPAASAALPVPAPAASATPTPAPTPAPFPIPAPTPSPAQNRPAQHQKTVEVLLGPRRPSVYRGARSARSIRGSSADDNGESGDGGDEGGDDDITEKDMNVLGPGEAIIPSFQPIKKKRPKRDSNRKKSGSCRNWKFTAEQDTWVQEKLDLFIAHIESKDRSATTWWRTIVTPEYFKLWPLPPDKSLPEEVEAFVVWAQNYPHHASTKQKAGDGKSVIQLEQPWKITALKLFSEDRPKVLTCKDEILSEWDAKGHRLAGNGSHAWQHAAQEYWEKLSAAEKDEYESRAKAAREGQIDEAKKAGNIPLFAPTVSKFFQDLRRNMPWMTAQIMAVVDAGDGDIETISVMFQPPDYKDSASWNKKKYDQMLQNFTAYAKDGFKYHNLNVPNKGRVILVRPLLPDPGSSTPEEFTSALIKYIEDTWAFVRMGCDDSNSLDWKSLPDNFKFKDHPSNMFSLDVAHLYRHIYRFQPSNPRVFNFLPCYYEAASGLATPHSPSKDPTVIEKEGNEQIHPDSLNLNLKNIDFDAWLFSVVATQEQKNIGGGLGSKEPGSQDQNEDNVSSIDAMDKSIVAEEAAPPKRPRPRPRSKTISEPPVSVDTPRQTRSQAANSKETNDETTRVLRSQDPK</sequence>
<feature type="compositionally biased region" description="Pro residues" evidence="1">
    <location>
        <begin position="26"/>
        <end position="35"/>
    </location>
</feature>
<feature type="compositionally biased region" description="Polar residues" evidence="1">
    <location>
        <begin position="609"/>
        <end position="619"/>
    </location>
</feature>
<feature type="compositionally biased region" description="Acidic residues" evidence="1">
    <location>
        <begin position="138"/>
        <end position="155"/>
    </location>
</feature>
<feature type="compositionally biased region" description="Pro residues" evidence="1">
    <location>
        <begin position="52"/>
        <end position="62"/>
    </location>
</feature>
<dbReference type="AlphaFoldDB" id="A0A067MPE2"/>
<dbReference type="InParanoid" id="A0A067MPE2"/>
<evidence type="ECO:0000313" key="3">
    <source>
        <dbReference type="Proteomes" id="UP000027195"/>
    </source>
</evidence>
<dbReference type="PANTHER" id="PTHR48125">
    <property type="entry name" value="LP07818P1"/>
    <property type="match status" value="1"/>
</dbReference>
<feature type="compositionally biased region" description="Basic and acidic residues" evidence="1">
    <location>
        <begin position="671"/>
        <end position="686"/>
    </location>
</feature>
<name>A0A067MPE2_BOTB1</name>
<evidence type="ECO:0000256" key="1">
    <source>
        <dbReference type="SAM" id="MobiDB-lite"/>
    </source>
</evidence>
<feature type="compositionally biased region" description="Low complexity" evidence="1">
    <location>
        <begin position="123"/>
        <end position="137"/>
    </location>
</feature>
<protein>
    <submittedName>
        <fullName evidence="2">Uncharacterized protein</fullName>
    </submittedName>
</protein>
<feature type="compositionally biased region" description="Pro residues" evidence="1">
    <location>
        <begin position="81"/>
        <end position="97"/>
    </location>
</feature>
<keyword evidence="3" id="KW-1185">Reference proteome</keyword>